<keyword evidence="7 9" id="KW-0472">Membrane</keyword>
<sequence>MLSPGLIGRLLRVAEAIDNLSEWIGKSLSWLVLLTVVVGFYNVMARYIGRFVGLQLASNGLLEWQWYLFSITFLLSFPYILQQGANVRVDFLESGWSDRRKAMISFWGTVLFLIPFCVLGLWVTVNPVMQSWGLLPDGTWGRWEVSSDASGLPRAPIKSMVLVGFGLLLLQAVAQAIKYWAVWCGYIEGRLLPEAEADLPPLE</sequence>
<dbReference type="PANTHER" id="PTHR35011">
    <property type="entry name" value="2,3-DIKETO-L-GULONATE TRAP TRANSPORTER SMALL PERMEASE PROTEIN YIAM"/>
    <property type="match status" value="1"/>
</dbReference>
<dbReference type="Proteomes" id="UP001482513">
    <property type="component" value="Unassembled WGS sequence"/>
</dbReference>
<protein>
    <submittedName>
        <fullName evidence="11">TRAP transporter small permease subunit</fullName>
    </submittedName>
</protein>
<comment type="subcellular location">
    <subcellularLocation>
        <location evidence="1">Cell inner membrane</location>
        <topology evidence="1">Multi-pass membrane protein</topology>
    </subcellularLocation>
</comment>
<evidence type="ECO:0000256" key="9">
    <source>
        <dbReference type="SAM" id="Phobius"/>
    </source>
</evidence>
<feature type="transmembrane region" description="Helical" evidence="9">
    <location>
        <begin position="64"/>
        <end position="81"/>
    </location>
</feature>
<keyword evidence="5 9" id="KW-0812">Transmembrane</keyword>
<evidence type="ECO:0000313" key="12">
    <source>
        <dbReference type="Proteomes" id="UP001482513"/>
    </source>
</evidence>
<evidence type="ECO:0000256" key="4">
    <source>
        <dbReference type="ARBA" id="ARBA00022519"/>
    </source>
</evidence>
<keyword evidence="12" id="KW-1185">Reference proteome</keyword>
<organism evidence="11 12">
    <name type="scientific">Leptolyngbya subtilissima DQ-A4</name>
    <dbReference type="NCBI Taxonomy" id="2933933"/>
    <lineage>
        <taxon>Bacteria</taxon>
        <taxon>Bacillati</taxon>
        <taxon>Cyanobacteriota</taxon>
        <taxon>Cyanophyceae</taxon>
        <taxon>Leptolyngbyales</taxon>
        <taxon>Leptolyngbyaceae</taxon>
        <taxon>Leptolyngbya group</taxon>
        <taxon>Leptolyngbya</taxon>
    </lineage>
</organism>
<keyword evidence="2" id="KW-0813">Transport</keyword>
<accession>A0ABV0K1N7</accession>
<reference evidence="11 12" key="1">
    <citation type="submission" date="2022-04" db="EMBL/GenBank/DDBJ databases">
        <title>Positive selection, recombination, and allopatry shape intraspecific diversity of widespread and dominant cyanobacteria.</title>
        <authorList>
            <person name="Wei J."/>
            <person name="Shu W."/>
            <person name="Hu C."/>
        </authorList>
    </citation>
    <scope>NUCLEOTIDE SEQUENCE [LARGE SCALE GENOMIC DNA]</scope>
    <source>
        <strain evidence="11 12">DQ-A4</strain>
    </source>
</reference>
<keyword evidence="6 9" id="KW-1133">Transmembrane helix</keyword>
<evidence type="ECO:0000256" key="7">
    <source>
        <dbReference type="ARBA" id="ARBA00023136"/>
    </source>
</evidence>
<evidence type="ECO:0000259" key="10">
    <source>
        <dbReference type="Pfam" id="PF04290"/>
    </source>
</evidence>
<feature type="transmembrane region" description="Helical" evidence="9">
    <location>
        <begin position="160"/>
        <end position="181"/>
    </location>
</feature>
<evidence type="ECO:0000256" key="8">
    <source>
        <dbReference type="ARBA" id="ARBA00038436"/>
    </source>
</evidence>
<evidence type="ECO:0000313" key="11">
    <source>
        <dbReference type="EMBL" id="MEP0946695.1"/>
    </source>
</evidence>
<dbReference type="InterPro" id="IPR055348">
    <property type="entry name" value="DctQ"/>
</dbReference>
<comment type="similarity">
    <text evidence="8">Belongs to the TRAP transporter small permease family.</text>
</comment>
<evidence type="ECO:0000256" key="1">
    <source>
        <dbReference type="ARBA" id="ARBA00004429"/>
    </source>
</evidence>
<feature type="domain" description="Tripartite ATP-independent periplasmic transporters DctQ component" evidence="10">
    <location>
        <begin position="36"/>
        <end position="179"/>
    </location>
</feature>
<comment type="caution">
    <text evidence="11">The sequence shown here is derived from an EMBL/GenBank/DDBJ whole genome shotgun (WGS) entry which is preliminary data.</text>
</comment>
<name>A0ABV0K1N7_9CYAN</name>
<proteinExistence type="inferred from homology"/>
<gene>
    <name evidence="11" type="ORF">NC992_07415</name>
</gene>
<dbReference type="PANTHER" id="PTHR35011:SF4">
    <property type="entry name" value="SLL1102 PROTEIN"/>
    <property type="match status" value="1"/>
</dbReference>
<dbReference type="Pfam" id="PF04290">
    <property type="entry name" value="DctQ"/>
    <property type="match status" value="1"/>
</dbReference>
<dbReference type="RefSeq" id="WP_313887130.1">
    <property type="nucleotide sequence ID" value="NZ_JAMPKX010000002.1"/>
</dbReference>
<evidence type="ECO:0000256" key="6">
    <source>
        <dbReference type="ARBA" id="ARBA00022989"/>
    </source>
</evidence>
<dbReference type="InterPro" id="IPR007387">
    <property type="entry name" value="TRAP_DctQ"/>
</dbReference>
<evidence type="ECO:0000256" key="2">
    <source>
        <dbReference type="ARBA" id="ARBA00022448"/>
    </source>
</evidence>
<dbReference type="EMBL" id="JAMPKX010000002">
    <property type="protein sequence ID" value="MEP0946695.1"/>
    <property type="molecule type" value="Genomic_DNA"/>
</dbReference>
<feature type="transmembrane region" description="Helical" evidence="9">
    <location>
        <begin position="102"/>
        <end position="125"/>
    </location>
</feature>
<feature type="transmembrane region" description="Helical" evidence="9">
    <location>
        <begin position="27"/>
        <end position="44"/>
    </location>
</feature>
<keyword evidence="4" id="KW-0997">Cell inner membrane</keyword>
<keyword evidence="3" id="KW-1003">Cell membrane</keyword>
<evidence type="ECO:0000256" key="5">
    <source>
        <dbReference type="ARBA" id="ARBA00022692"/>
    </source>
</evidence>
<evidence type="ECO:0000256" key="3">
    <source>
        <dbReference type="ARBA" id="ARBA00022475"/>
    </source>
</evidence>